<evidence type="ECO:0000256" key="1">
    <source>
        <dbReference type="ARBA" id="ARBA00004496"/>
    </source>
</evidence>
<dbReference type="PANTHER" id="PTHR23132:SF23">
    <property type="entry name" value="D-ALANINE--D-ALANINE LIGASE B"/>
    <property type="match status" value="1"/>
</dbReference>
<evidence type="ECO:0000256" key="11">
    <source>
        <dbReference type="PROSITE-ProRule" id="PRU00409"/>
    </source>
</evidence>
<dbReference type="InterPro" id="IPR011095">
    <property type="entry name" value="Dala_Dala_lig_C"/>
</dbReference>
<evidence type="ECO:0000256" key="3">
    <source>
        <dbReference type="ARBA" id="ARBA00022490"/>
    </source>
</evidence>
<evidence type="ECO:0000313" key="14">
    <source>
        <dbReference type="Proteomes" id="UP000631576"/>
    </source>
</evidence>
<dbReference type="SUPFAM" id="SSF56059">
    <property type="entry name" value="Glutathione synthetase ATP-binding domain-like"/>
    <property type="match status" value="1"/>
</dbReference>
<dbReference type="NCBIfam" id="NF002378">
    <property type="entry name" value="PRK01372.1"/>
    <property type="match status" value="1"/>
</dbReference>
<evidence type="ECO:0000256" key="5">
    <source>
        <dbReference type="ARBA" id="ARBA00022741"/>
    </source>
</evidence>
<name>A0ABR7GB25_9FIRM</name>
<dbReference type="SUPFAM" id="SSF52440">
    <property type="entry name" value="PreATP-grasp domain"/>
    <property type="match status" value="1"/>
</dbReference>
<evidence type="ECO:0000259" key="12">
    <source>
        <dbReference type="PROSITE" id="PS50975"/>
    </source>
</evidence>
<keyword evidence="9 10" id="KW-0961">Cell wall biogenesis/degradation</keyword>
<comment type="pathway">
    <text evidence="10">Cell wall biogenesis; peptidoglycan biosynthesis.</text>
</comment>
<keyword evidence="5 11" id="KW-0547">Nucleotide-binding</keyword>
<dbReference type="PROSITE" id="PS00843">
    <property type="entry name" value="DALA_DALA_LIGASE_1"/>
    <property type="match status" value="1"/>
</dbReference>
<evidence type="ECO:0000256" key="2">
    <source>
        <dbReference type="ARBA" id="ARBA00010871"/>
    </source>
</evidence>
<feature type="domain" description="ATP-grasp" evidence="12">
    <location>
        <begin position="147"/>
        <end position="343"/>
    </location>
</feature>
<dbReference type="PROSITE" id="PS50975">
    <property type="entry name" value="ATP_GRASP"/>
    <property type="match status" value="1"/>
</dbReference>
<dbReference type="EC" id="6.3.2.4" evidence="10"/>
<dbReference type="RefSeq" id="WP_022076017.1">
    <property type="nucleotide sequence ID" value="NZ_JACOPE010000001.1"/>
</dbReference>
<dbReference type="InterPro" id="IPR011127">
    <property type="entry name" value="Dala_Dala_lig_N"/>
</dbReference>
<reference evidence="13 14" key="1">
    <citation type="submission" date="2020-08" db="EMBL/GenBank/DDBJ databases">
        <title>Genome public.</title>
        <authorList>
            <person name="Liu C."/>
            <person name="Sun Q."/>
        </authorList>
    </citation>
    <scope>NUCLEOTIDE SEQUENCE [LARGE SCALE GENOMIC DNA]</scope>
    <source>
        <strain evidence="13 14">NSJ-13</strain>
    </source>
</reference>
<evidence type="ECO:0000256" key="9">
    <source>
        <dbReference type="ARBA" id="ARBA00023316"/>
    </source>
</evidence>
<dbReference type="InterPro" id="IPR016185">
    <property type="entry name" value="PreATP-grasp_dom_sf"/>
</dbReference>
<keyword evidence="4 10" id="KW-0436">Ligase</keyword>
<keyword evidence="8 10" id="KW-0573">Peptidoglycan synthesis</keyword>
<organism evidence="13 14">
    <name type="scientific">Ruminococcus hominis</name>
    <dbReference type="NCBI Taxonomy" id="2763065"/>
    <lineage>
        <taxon>Bacteria</taxon>
        <taxon>Bacillati</taxon>
        <taxon>Bacillota</taxon>
        <taxon>Clostridia</taxon>
        <taxon>Eubacteriales</taxon>
        <taxon>Oscillospiraceae</taxon>
        <taxon>Ruminococcus</taxon>
    </lineage>
</organism>
<dbReference type="NCBIfam" id="TIGR01205">
    <property type="entry name" value="D_ala_D_alaTIGR"/>
    <property type="match status" value="1"/>
</dbReference>
<comment type="caution">
    <text evidence="13">The sequence shown here is derived from an EMBL/GenBank/DDBJ whole genome shotgun (WGS) entry which is preliminary data.</text>
</comment>
<comment type="function">
    <text evidence="10">Cell wall formation.</text>
</comment>
<dbReference type="InterPro" id="IPR005905">
    <property type="entry name" value="D_ala_D_ala"/>
</dbReference>
<dbReference type="InterPro" id="IPR013815">
    <property type="entry name" value="ATP_grasp_subdomain_1"/>
</dbReference>
<dbReference type="Gene3D" id="3.40.50.20">
    <property type="match status" value="1"/>
</dbReference>
<gene>
    <name evidence="10" type="primary">ddl</name>
    <name evidence="13" type="ORF">H8S40_13965</name>
</gene>
<dbReference type="Gene3D" id="3.30.1490.20">
    <property type="entry name" value="ATP-grasp fold, A domain"/>
    <property type="match status" value="1"/>
</dbReference>
<evidence type="ECO:0000256" key="8">
    <source>
        <dbReference type="ARBA" id="ARBA00022984"/>
    </source>
</evidence>
<proteinExistence type="inferred from homology"/>
<protein>
    <recommendedName>
        <fullName evidence="10">D-alanine--D-alanine ligase</fullName>
        <ecNumber evidence="10">6.3.2.4</ecNumber>
    </recommendedName>
    <alternativeName>
        <fullName evidence="10">D-Ala-D-Ala ligase</fullName>
    </alternativeName>
    <alternativeName>
        <fullName evidence="10">D-alanylalanine synthetase</fullName>
    </alternativeName>
</protein>
<evidence type="ECO:0000256" key="6">
    <source>
        <dbReference type="ARBA" id="ARBA00022840"/>
    </source>
</evidence>
<keyword evidence="14" id="KW-1185">Reference proteome</keyword>
<dbReference type="Pfam" id="PF07478">
    <property type="entry name" value="Dala_Dala_lig_C"/>
    <property type="match status" value="1"/>
</dbReference>
<sequence length="351" mass="38102">MKIIVLAGGLSTERDVSLSSAAGICRTLIEKGHDAFLLDVFMGLPYDSDKLEEVFTLPGHGLEIAKNIATEEPDLAAIKASRPDQSDCFLGPNVIELCRMADITFIGLHGGEGENGKLQATFDLLGIKYTGPNSLGCAAAMHKGIAKQIFLESGIPTPNGVCIHKNKNKKDLASLGLSLPVVVKPCSGGSSIGVYIVNTEEEYNEALEKSFRYEDELVIEEYVKGREFACGIIDDKALPPIEIIPKTGFFDYANKYQAGATEEVCPANISEEISAKMQDYTVRAFHALKLDVYSRADFLLDADNNLYCLEMNTLPGMTAASLLPKEAAVTGIEYGDLCELIIKKSLEARYN</sequence>
<dbReference type="Pfam" id="PF01820">
    <property type="entry name" value="Dala_Dala_lig_N"/>
    <property type="match status" value="1"/>
</dbReference>
<comment type="similarity">
    <text evidence="2 10">Belongs to the D-alanine--D-alanine ligase family.</text>
</comment>
<evidence type="ECO:0000256" key="4">
    <source>
        <dbReference type="ARBA" id="ARBA00022598"/>
    </source>
</evidence>
<accession>A0ABR7GB25</accession>
<comment type="catalytic activity">
    <reaction evidence="10">
        <text>2 D-alanine + ATP = D-alanyl-D-alanine + ADP + phosphate + H(+)</text>
        <dbReference type="Rhea" id="RHEA:11224"/>
        <dbReference type="ChEBI" id="CHEBI:15378"/>
        <dbReference type="ChEBI" id="CHEBI:30616"/>
        <dbReference type="ChEBI" id="CHEBI:43474"/>
        <dbReference type="ChEBI" id="CHEBI:57416"/>
        <dbReference type="ChEBI" id="CHEBI:57822"/>
        <dbReference type="ChEBI" id="CHEBI:456216"/>
        <dbReference type="EC" id="6.3.2.4"/>
    </reaction>
</comment>
<keyword evidence="3 10" id="KW-0963">Cytoplasm</keyword>
<dbReference type="EMBL" id="JACOPE010000001">
    <property type="protein sequence ID" value="MBC5684624.1"/>
    <property type="molecule type" value="Genomic_DNA"/>
</dbReference>
<dbReference type="PANTHER" id="PTHR23132">
    <property type="entry name" value="D-ALANINE--D-ALANINE LIGASE"/>
    <property type="match status" value="1"/>
</dbReference>
<dbReference type="InterPro" id="IPR000291">
    <property type="entry name" value="D-Ala_lig_Van_CS"/>
</dbReference>
<keyword evidence="6 11" id="KW-0067">ATP-binding</keyword>
<evidence type="ECO:0000256" key="10">
    <source>
        <dbReference type="HAMAP-Rule" id="MF_00047"/>
    </source>
</evidence>
<dbReference type="Proteomes" id="UP000631576">
    <property type="component" value="Unassembled WGS sequence"/>
</dbReference>
<evidence type="ECO:0000313" key="13">
    <source>
        <dbReference type="EMBL" id="MBC5684624.1"/>
    </source>
</evidence>
<evidence type="ECO:0000256" key="7">
    <source>
        <dbReference type="ARBA" id="ARBA00022960"/>
    </source>
</evidence>
<dbReference type="HAMAP" id="MF_00047">
    <property type="entry name" value="Dala_Dala_lig"/>
    <property type="match status" value="1"/>
</dbReference>
<keyword evidence="7 10" id="KW-0133">Cell shape</keyword>
<dbReference type="GO" id="GO:0016874">
    <property type="term" value="F:ligase activity"/>
    <property type="evidence" value="ECO:0007669"/>
    <property type="project" value="UniProtKB-KW"/>
</dbReference>
<dbReference type="Gene3D" id="3.30.470.20">
    <property type="entry name" value="ATP-grasp fold, B domain"/>
    <property type="match status" value="1"/>
</dbReference>
<dbReference type="InterPro" id="IPR011761">
    <property type="entry name" value="ATP-grasp"/>
</dbReference>
<dbReference type="SMART" id="SM01209">
    <property type="entry name" value="GARS_A"/>
    <property type="match status" value="1"/>
</dbReference>
<comment type="subcellular location">
    <subcellularLocation>
        <location evidence="1 10">Cytoplasm</location>
    </subcellularLocation>
</comment>
<dbReference type="PIRSF" id="PIRSF039102">
    <property type="entry name" value="Ddl/VanB"/>
    <property type="match status" value="1"/>
</dbReference>
<dbReference type="PROSITE" id="PS00844">
    <property type="entry name" value="DALA_DALA_LIGASE_2"/>
    <property type="match status" value="1"/>
</dbReference>